<reference evidence="2 3" key="1">
    <citation type="submission" date="2018-02" db="EMBL/GenBank/DDBJ databases">
        <title>Genome sequence of the basidiomycete white-rot fungus Phlebia centrifuga.</title>
        <authorList>
            <person name="Granchi Z."/>
            <person name="Peng M."/>
            <person name="de Vries R.P."/>
            <person name="Hilden K."/>
            <person name="Makela M.R."/>
            <person name="Grigoriev I."/>
            <person name="Riley R."/>
        </authorList>
    </citation>
    <scope>NUCLEOTIDE SEQUENCE [LARGE SCALE GENOMIC DNA]</scope>
    <source>
        <strain evidence="2 3">FBCC195</strain>
    </source>
</reference>
<proteinExistence type="predicted"/>
<evidence type="ECO:0000256" key="1">
    <source>
        <dbReference type="SAM" id="MobiDB-lite"/>
    </source>
</evidence>
<accession>A0A2R6NVH2</accession>
<sequence>MDGSGKRGEGVERFNLWESKGRKAGASRGHSSPSKDGEDLKATNNMFRMNGAPDKMAIELTETAPKYRKTV</sequence>
<feature type="compositionally biased region" description="Basic and acidic residues" evidence="1">
    <location>
        <begin position="1"/>
        <end position="12"/>
    </location>
</feature>
<dbReference type="EMBL" id="MLYV02000787">
    <property type="protein sequence ID" value="PSR77584.1"/>
    <property type="molecule type" value="Genomic_DNA"/>
</dbReference>
<evidence type="ECO:0000313" key="2">
    <source>
        <dbReference type="EMBL" id="PSR77584.1"/>
    </source>
</evidence>
<gene>
    <name evidence="2" type="ORF">PHLCEN_2v7774</name>
</gene>
<evidence type="ECO:0000313" key="3">
    <source>
        <dbReference type="Proteomes" id="UP000186601"/>
    </source>
</evidence>
<protein>
    <submittedName>
        <fullName evidence="2">Uncharacterized protein</fullName>
    </submittedName>
</protein>
<feature type="region of interest" description="Disordered" evidence="1">
    <location>
        <begin position="1"/>
        <end position="44"/>
    </location>
</feature>
<keyword evidence="3" id="KW-1185">Reference proteome</keyword>
<dbReference type="AlphaFoldDB" id="A0A2R6NVH2"/>
<dbReference type="Proteomes" id="UP000186601">
    <property type="component" value="Unassembled WGS sequence"/>
</dbReference>
<name>A0A2R6NVH2_9APHY</name>
<organism evidence="2 3">
    <name type="scientific">Hermanssonia centrifuga</name>
    <dbReference type="NCBI Taxonomy" id="98765"/>
    <lineage>
        <taxon>Eukaryota</taxon>
        <taxon>Fungi</taxon>
        <taxon>Dikarya</taxon>
        <taxon>Basidiomycota</taxon>
        <taxon>Agaricomycotina</taxon>
        <taxon>Agaricomycetes</taxon>
        <taxon>Polyporales</taxon>
        <taxon>Meruliaceae</taxon>
        <taxon>Hermanssonia</taxon>
    </lineage>
</organism>
<comment type="caution">
    <text evidence="2">The sequence shown here is derived from an EMBL/GenBank/DDBJ whole genome shotgun (WGS) entry which is preliminary data.</text>
</comment>